<keyword evidence="2" id="KW-1185">Reference proteome</keyword>
<dbReference type="EMBL" id="CBTJ020000068">
    <property type="protein sequence ID" value="CDI03559.1"/>
    <property type="molecule type" value="Genomic_DNA"/>
</dbReference>
<name>W6MA47_9GAMM</name>
<comment type="caution">
    <text evidence="1">The sequence shown here is derived from an EMBL/GenBank/DDBJ whole genome shotgun (WGS) entry which is preliminary data.</text>
</comment>
<protein>
    <submittedName>
        <fullName evidence="1">Uncharacterized protein</fullName>
    </submittedName>
</protein>
<sequence length="25" mass="2839">MKYSSFLGWQSSKHTSQGAFDFLSV</sequence>
<organism evidence="1 2">
    <name type="scientific">Candidatus Competibacter denitrificans Run_A_D11</name>
    <dbReference type="NCBI Taxonomy" id="1400863"/>
    <lineage>
        <taxon>Bacteria</taxon>
        <taxon>Pseudomonadati</taxon>
        <taxon>Pseudomonadota</taxon>
        <taxon>Gammaproteobacteria</taxon>
        <taxon>Candidatus Competibacteraceae</taxon>
        <taxon>Candidatus Competibacter</taxon>
    </lineage>
</organism>
<reference evidence="1" key="2">
    <citation type="submission" date="2014-03" db="EMBL/GenBank/DDBJ databases">
        <title>Candidatus Competibacter-lineage genomes retrieved from metagenomes reveal functional metabolic diversity.</title>
        <authorList>
            <person name="McIlroy S.J."/>
            <person name="Albertsen M."/>
            <person name="Andresen E.K."/>
            <person name="Saunders A.M."/>
            <person name="Kristiansen R."/>
            <person name="Stokholm-Bjerregaard M."/>
            <person name="Nielsen K.L."/>
            <person name="Nielsen P.H."/>
        </authorList>
    </citation>
    <scope>NUCLEOTIDE SEQUENCE</scope>
    <source>
        <strain evidence="1">Run_A_D11</strain>
    </source>
</reference>
<evidence type="ECO:0000313" key="1">
    <source>
        <dbReference type="EMBL" id="CDI03559.1"/>
    </source>
</evidence>
<accession>W6MA47</accession>
<proteinExistence type="predicted"/>
<dbReference type="AlphaFoldDB" id="W6MA47"/>
<dbReference type="Proteomes" id="UP000035760">
    <property type="component" value="Unassembled WGS sequence"/>
</dbReference>
<reference evidence="1" key="1">
    <citation type="submission" date="2013-07" db="EMBL/GenBank/DDBJ databases">
        <authorList>
            <person name="McIlroy S."/>
        </authorList>
    </citation>
    <scope>NUCLEOTIDE SEQUENCE [LARGE SCALE GENOMIC DNA]</scope>
    <source>
        <strain evidence="1">Run_A_D11</strain>
    </source>
</reference>
<gene>
    <name evidence="1" type="ORF">BN873_590009</name>
</gene>
<evidence type="ECO:0000313" key="2">
    <source>
        <dbReference type="Proteomes" id="UP000035760"/>
    </source>
</evidence>